<dbReference type="PANTHER" id="PTHR45947">
    <property type="entry name" value="SULFOQUINOVOSYL TRANSFERASE SQD2"/>
    <property type="match status" value="1"/>
</dbReference>
<reference evidence="2" key="1">
    <citation type="submission" date="2020-05" db="EMBL/GenBank/DDBJ databases">
        <authorList>
            <person name="Chiriac C."/>
            <person name="Salcher M."/>
            <person name="Ghai R."/>
            <person name="Kavagutti S V."/>
        </authorList>
    </citation>
    <scope>NUCLEOTIDE SEQUENCE</scope>
</reference>
<dbReference type="EMBL" id="CAFBMR010000067">
    <property type="protein sequence ID" value="CAB4921417.1"/>
    <property type="molecule type" value="Genomic_DNA"/>
</dbReference>
<accession>A0A6J7HJY5</accession>
<dbReference type="SUPFAM" id="SSF53756">
    <property type="entry name" value="UDP-Glycosyltransferase/glycogen phosphorylase"/>
    <property type="match status" value="1"/>
</dbReference>
<name>A0A6J7HJY5_9ZZZZ</name>
<organism evidence="2">
    <name type="scientific">freshwater metagenome</name>
    <dbReference type="NCBI Taxonomy" id="449393"/>
    <lineage>
        <taxon>unclassified sequences</taxon>
        <taxon>metagenomes</taxon>
        <taxon>ecological metagenomes</taxon>
    </lineage>
</organism>
<evidence type="ECO:0000259" key="1">
    <source>
        <dbReference type="Pfam" id="PF13439"/>
    </source>
</evidence>
<feature type="domain" description="Glycosyltransferase subfamily 4-like N-terminal" evidence="1">
    <location>
        <begin position="21"/>
        <end position="189"/>
    </location>
</feature>
<dbReference type="Pfam" id="PF13692">
    <property type="entry name" value="Glyco_trans_1_4"/>
    <property type="match status" value="1"/>
</dbReference>
<dbReference type="GO" id="GO:0016757">
    <property type="term" value="F:glycosyltransferase activity"/>
    <property type="evidence" value="ECO:0007669"/>
    <property type="project" value="TreeGrafter"/>
</dbReference>
<gene>
    <name evidence="2" type="ORF">UFOPK3610_01436</name>
</gene>
<dbReference type="InterPro" id="IPR050194">
    <property type="entry name" value="Glycosyltransferase_grp1"/>
</dbReference>
<proteinExistence type="predicted"/>
<dbReference type="AlphaFoldDB" id="A0A6J7HJY5"/>
<dbReference type="CDD" id="cd03801">
    <property type="entry name" value="GT4_PimA-like"/>
    <property type="match status" value="1"/>
</dbReference>
<dbReference type="Gene3D" id="3.40.50.2000">
    <property type="entry name" value="Glycogen Phosphorylase B"/>
    <property type="match status" value="2"/>
</dbReference>
<dbReference type="InterPro" id="IPR028098">
    <property type="entry name" value="Glyco_trans_4-like_N"/>
</dbReference>
<dbReference type="PANTHER" id="PTHR45947:SF3">
    <property type="entry name" value="SULFOQUINOVOSYL TRANSFERASE SQD2"/>
    <property type="match status" value="1"/>
</dbReference>
<dbReference type="Pfam" id="PF13439">
    <property type="entry name" value="Glyco_transf_4"/>
    <property type="match status" value="1"/>
</dbReference>
<sequence length="383" mass="40632">MPYGQEVRIVHISDCYLPRLGGIEVQLRSLALQQRAAGHDVTILTATPGHAGVHSGLDEVDGIAVYRIAASIPGEIPVHPRGGRVITDTLHRLRHTGAIDAVHVHSGVVSPFAWQGIRAATRLSLPTLVTVHCVWGPGAQPAYRLANGITRWSKWGAQLATVSEMAAERIRPVVRPDDVLVLPNGIDPALWQIDTSSPEPGKLRVVAVMRLAPRKRSLPLVKVLAAASRQLAPDVHLSAVVIGDGPQLSSARKAAAGIDVDFVGRLDRDGIKSVFARSDVFLQSSVRESFGLAALEARTAGLAVVARSQTGIREFVDSGIDGVLAPDDAGLARALVGLGRDQGQLASISAHNRSTPPAQNWPDVLQLTDSAYARASALMTSRA</sequence>
<protein>
    <submittedName>
        <fullName evidence="2">Unannotated protein</fullName>
    </submittedName>
</protein>
<evidence type="ECO:0000313" key="2">
    <source>
        <dbReference type="EMBL" id="CAB4921417.1"/>
    </source>
</evidence>